<dbReference type="PANTHER" id="PTHR30419:SF8">
    <property type="entry name" value="NITROGEN ASSIMILATION TRANSCRIPTIONAL ACTIVATOR-RELATED"/>
    <property type="match status" value="1"/>
</dbReference>
<dbReference type="InterPro" id="IPR005119">
    <property type="entry name" value="LysR_subst-bd"/>
</dbReference>
<dbReference type="Pfam" id="PF03466">
    <property type="entry name" value="LysR_substrate"/>
    <property type="match status" value="1"/>
</dbReference>
<dbReference type="Proteomes" id="UP000285112">
    <property type="component" value="Unassembled WGS sequence"/>
</dbReference>
<dbReference type="Pfam" id="PF00126">
    <property type="entry name" value="HTH_1"/>
    <property type="match status" value="1"/>
</dbReference>
<keyword evidence="4" id="KW-0804">Transcription</keyword>
<evidence type="ECO:0000313" key="7">
    <source>
        <dbReference type="Proteomes" id="UP000285112"/>
    </source>
</evidence>
<comment type="caution">
    <text evidence="6">The sequence shown here is derived from an EMBL/GenBank/DDBJ whole genome shotgun (WGS) entry which is preliminary data.</text>
</comment>
<name>A0A419IAU0_9PSEU</name>
<evidence type="ECO:0000256" key="1">
    <source>
        <dbReference type="ARBA" id="ARBA00009437"/>
    </source>
</evidence>
<dbReference type="GO" id="GO:0005829">
    <property type="term" value="C:cytosol"/>
    <property type="evidence" value="ECO:0007669"/>
    <property type="project" value="TreeGrafter"/>
</dbReference>
<dbReference type="CDD" id="cd05466">
    <property type="entry name" value="PBP2_LTTR_substrate"/>
    <property type="match status" value="1"/>
</dbReference>
<comment type="similarity">
    <text evidence="1">Belongs to the LysR transcriptional regulatory family.</text>
</comment>
<dbReference type="PROSITE" id="PS50931">
    <property type="entry name" value="HTH_LYSR"/>
    <property type="match status" value="1"/>
</dbReference>
<evidence type="ECO:0000313" key="6">
    <source>
        <dbReference type="EMBL" id="RJQ91193.1"/>
    </source>
</evidence>
<sequence>MFHVTDPSGSIQYLGYAKGDLLTLRQLRYFLSAIDLGSFTAVAAHMHLTQPAVADQIRQLERHLGVQLFVRLGRGLRLTDAGAEFAVYAQRVIAASEEAEESVADLRTLRSGTMTFGAFGAPAHYQFADLIKEFVTRFPGIKLRVRGRNSSVTADDVREGELEAALVVLPVDDTGLSVRPVARDEVLFASADPESTRQPVSVEDFVRTPIVLYETQYAFEDPTRRQLAARTQALGLSIEGRIEVEHLETALQLVAHGLGNTYVPQAVTKSPAFPGNISTCSFAPRMYDAFALITRRGSRVSAPIAEFMRLVESHMRLVGSAFPHGELQQADNPMPTAVRG</sequence>
<accession>A0A419IAU0</accession>
<dbReference type="GO" id="GO:0003677">
    <property type="term" value="F:DNA binding"/>
    <property type="evidence" value="ECO:0007669"/>
    <property type="project" value="UniProtKB-KW"/>
</dbReference>
<dbReference type="PANTHER" id="PTHR30419">
    <property type="entry name" value="HTH-TYPE TRANSCRIPTIONAL REGULATOR YBHD"/>
    <property type="match status" value="1"/>
</dbReference>
<dbReference type="FunFam" id="1.10.10.10:FF:000001">
    <property type="entry name" value="LysR family transcriptional regulator"/>
    <property type="match status" value="1"/>
</dbReference>
<dbReference type="GO" id="GO:0003700">
    <property type="term" value="F:DNA-binding transcription factor activity"/>
    <property type="evidence" value="ECO:0007669"/>
    <property type="project" value="InterPro"/>
</dbReference>
<organism evidence="6 7">
    <name type="scientific">Amycolatopsis panacis</name>
    <dbReference type="NCBI Taxonomy" id="2340917"/>
    <lineage>
        <taxon>Bacteria</taxon>
        <taxon>Bacillati</taxon>
        <taxon>Actinomycetota</taxon>
        <taxon>Actinomycetes</taxon>
        <taxon>Pseudonocardiales</taxon>
        <taxon>Pseudonocardiaceae</taxon>
        <taxon>Amycolatopsis</taxon>
    </lineage>
</organism>
<dbReference type="InterPro" id="IPR000847">
    <property type="entry name" value="LysR_HTH_N"/>
</dbReference>
<dbReference type="InterPro" id="IPR036390">
    <property type="entry name" value="WH_DNA-bd_sf"/>
</dbReference>
<dbReference type="InterPro" id="IPR050950">
    <property type="entry name" value="HTH-type_LysR_regulators"/>
</dbReference>
<dbReference type="PRINTS" id="PR00039">
    <property type="entry name" value="HTHLYSR"/>
</dbReference>
<proteinExistence type="inferred from homology"/>
<reference evidence="6 7" key="1">
    <citation type="submission" date="2018-09" db="EMBL/GenBank/DDBJ databases">
        <title>YIM PH 21725 draft genome.</title>
        <authorList>
            <person name="Miao C."/>
        </authorList>
    </citation>
    <scope>NUCLEOTIDE SEQUENCE [LARGE SCALE GENOMIC DNA]</scope>
    <source>
        <strain evidence="7">YIM PH21725</strain>
    </source>
</reference>
<dbReference type="SUPFAM" id="SSF46785">
    <property type="entry name" value="Winged helix' DNA-binding domain"/>
    <property type="match status" value="1"/>
</dbReference>
<keyword evidence="2" id="KW-0805">Transcription regulation</keyword>
<dbReference type="SUPFAM" id="SSF53850">
    <property type="entry name" value="Periplasmic binding protein-like II"/>
    <property type="match status" value="1"/>
</dbReference>
<evidence type="ECO:0000256" key="4">
    <source>
        <dbReference type="ARBA" id="ARBA00023163"/>
    </source>
</evidence>
<evidence type="ECO:0000256" key="3">
    <source>
        <dbReference type="ARBA" id="ARBA00023125"/>
    </source>
</evidence>
<keyword evidence="3" id="KW-0238">DNA-binding</keyword>
<protein>
    <submittedName>
        <fullName evidence="6">LysR family transcriptional regulator</fullName>
    </submittedName>
</protein>
<dbReference type="InterPro" id="IPR036388">
    <property type="entry name" value="WH-like_DNA-bd_sf"/>
</dbReference>
<feature type="domain" description="HTH lysR-type" evidence="5">
    <location>
        <begin position="22"/>
        <end position="79"/>
    </location>
</feature>
<evidence type="ECO:0000259" key="5">
    <source>
        <dbReference type="PROSITE" id="PS50931"/>
    </source>
</evidence>
<evidence type="ECO:0000256" key="2">
    <source>
        <dbReference type="ARBA" id="ARBA00023015"/>
    </source>
</evidence>
<dbReference type="Gene3D" id="3.40.190.290">
    <property type="match status" value="1"/>
</dbReference>
<gene>
    <name evidence="6" type="ORF">D5S19_01595</name>
</gene>
<dbReference type="EMBL" id="QZFV01000021">
    <property type="protein sequence ID" value="RJQ91193.1"/>
    <property type="molecule type" value="Genomic_DNA"/>
</dbReference>
<keyword evidence="7" id="KW-1185">Reference proteome</keyword>
<dbReference type="AlphaFoldDB" id="A0A419IAU0"/>
<dbReference type="Gene3D" id="1.10.10.10">
    <property type="entry name" value="Winged helix-like DNA-binding domain superfamily/Winged helix DNA-binding domain"/>
    <property type="match status" value="1"/>
</dbReference>